<dbReference type="InterPro" id="IPR036047">
    <property type="entry name" value="F-box-like_dom_sf"/>
</dbReference>
<dbReference type="Proteomes" id="UP000005426">
    <property type="component" value="Unassembled WGS sequence"/>
</dbReference>
<proteinExistence type="predicted"/>
<accession>G9NZG4</accession>
<dbReference type="STRING" id="452589.G9NZG4"/>
<name>G9NZG4_HYPAI</name>
<feature type="region of interest" description="Disordered" evidence="1">
    <location>
        <begin position="410"/>
        <end position="433"/>
    </location>
</feature>
<sequence>MRQNNKQSTPKRRSQRLIEAKASKKKRLPSPENAFRQTIWALPTEILLLIISNLSLPWKYSLALTCKSFTELTHRSTLPCLEGEGLIELLSTLQKNIPSVYFCYCCYKLRPFDPNLRWKSRPHEETLSKGDQAYGETPNIFPRIHWWPNGLQIDHVLFPEQFRHLVSNYNICFMEANLVMRRHFHGFSHGISLKNLEQYESCEDVIELQCIKLKDGCSYTFYDWEDTSNTKTQFSGDNFEALQIKKNTWRFFFRSIPKIIDNKLYVARFFTITGPLVSEELLEKVIGSMSISICPHLTCTAYPRCCYIKHKLPGRSRDCLSVQPREPYLQDDGEAVEFDLEQDSCPVCITDYRISLDQGISDEETNLNISTYHCLGSCQSPKDELWMSFGSRDPSLRRLLSSRAPELDRGSVQQEWHEAARVEDEMEVAGDMV</sequence>
<feature type="compositionally biased region" description="Acidic residues" evidence="1">
    <location>
        <begin position="424"/>
        <end position="433"/>
    </location>
</feature>
<evidence type="ECO:0000313" key="3">
    <source>
        <dbReference type="EMBL" id="EHK43870.1"/>
    </source>
</evidence>
<evidence type="ECO:0000259" key="2">
    <source>
        <dbReference type="Pfam" id="PF12937"/>
    </source>
</evidence>
<feature type="compositionally biased region" description="Basic and acidic residues" evidence="1">
    <location>
        <begin position="410"/>
        <end position="423"/>
    </location>
</feature>
<dbReference type="SUPFAM" id="SSF81383">
    <property type="entry name" value="F-box domain"/>
    <property type="match status" value="1"/>
</dbReference>
<evidence type="ECO:0000313" key="4">
    <source>
        <dbReference type="Proteomes" id="UP000005426"/>
    </source>
</evidence>
<organism evidence="3 4">
    <name type="scientific">Hypocrea atroviridis (strain ATCC 20476 / IMI 206040)</name>
    <name type="common">Trichoderma atroviride</name>
    <dbReference type="NCBI Taxonomy" id="452589"/>
    <lineage>
        <taxon>Eukaryota</taxon>
        <taxon>Fungi</taxon>
        <taxon>Dikarya</taxon>
        <taxon>Ascomycota</taxon>
        <taxon>Pezizomycotina</taxon>
        <taxon>Sordariomycetes</taxon>
        <taxon>Hypocreomycetidae</taxon>
        <taxon>Hypocreales</taxon>
        <taxon>Hypocreaceae</taxon>
        <taxon>Trichoderma</taxon>
    </lineage>
</organism>
<dbReference type="OMA" id="MSISICP"/>
<protein>
    <recommendedName>
        <fullName evidence="2">F-box domain-containing protein</fullName>
    </recommendedName>
</protein>
<dbReference type="OrthoDB" id="3766406at2759"/>
<feature type="domain" description="F-box" evidence="2">
    <location>
        <begin position="39"/>
        <end position="76"/>
    </location>
</feature>
<dbReference type="eggNOG" id="ENOG502T4X6">
    <property type="taxonomic scope" value="Eukaryota"/>
</dbReference>
<keyword evidence="4" id="KW-1185">Reference proteome</keyword>
<dbReference type="InterPro" id="IPR001810">
    <property type="entry name" value="F-box_dom"/>
</dbReference>
<dbReference type="AlphaFoldDB" id="G9NZG4"/>
<evidence type="ECO:0000256" key="1">
    <source>
        <dbReference type="SAM" id="MobiDB-lite"/>
    </source>
</evidence>
<dbReference type="EMBL" id="ABDG02000025">
    <property type="protein sequence ID" value="EHK43870.1"/>
    <property type="molecule type" value="Genomic_DNA"/>
</dbReference>
<comment type="caution">
    <text evidence="3">The sequence shown here is derived from an EMBL/GenBank/DDBJ whole genome shotgun (WGS) entry which is preliminary data.</text>
</comment>
<gene>
    <name evidence="3" type="ORF">TRIATDRAFT_37302</name>
</gene>
<dbReference type="HOGENOM" id="CLU_653938_0_0_1"/>
<reference evidence="3 4" key="1">
    <citation type="journal article" date="2011" name="Genome Biol.">
        <title>Comparative genome sequence analysis underscores mycoparasitism as the ancestral life style of Trichoderma.</title>
        <authorList>
            <person name="Kubicek C.P."/>
            <person name="Herrera-Estrella A."/>
            <person name="Seidl-Seiboth V."/>
            <person name="Martinez D.A."/>
            <person name="Druzhinina I.S."/>
            <person name="Thon M."/>
            <person name="Zeilinger S."/>
            <person name="Casas-Flores S."/>
            <person name="Horwitz B.A."/>
            <person name="Mukherjee P.K."/>
            <person name="Mukherjee M."/>
            <person name="Kredics L."/>
            <person name="Alcaraz L.D."/>
            <person name="Aerts A."/>
            <person name="Antal Z."/>
            <person name="Atanasova L."/>
            <person name="Cervantes-Badillo M.G."/>
            <person name="Challacombe J."/>
            <person name="Chertkov O."/>
            <person name="McCluskey K."/>
            <person name="Coulpier F."/>
            <person name="Deshpande N."/>
            <person name="von Doehren H."/>
            <person name="Ebbole D.J."/>
            <person name="Esquivel-Naranjo E.U."/>
            <person name="Fekete E."/>
            <person name="Flipphi M."/>
            <person name="Glaser F."/>
            <person name="Gomez-Rodriguez E.Y."/>
            <person name="Gruber S."/>
            <person name="Han C."/>
            <person name="Henrissat B."/>
            <person name="Hermosa R."/>
            <person name="Hernandez-Onate M."/>
            <person name="Karaffa L."/>
            <person name="Kosti I."/>
            <person name="Le Crom S."/>
            <person name="Lindquist E."/>
            <person name="Lucas S."/>
            <person name="Luebeck M."/>
            <person name="Luebeck P.S."/>
            <person name="Margeot A."/>
            <person name="Metz B."/>
            <person name="Misra M."/>
            <person name="Nevalainen H."/>
            <person name="Omann M."/>
            <person name="Packer N."/>
            <person name="Perrone G."/>
            <person name="Uresti-Rivera E.E."/>
            <person name="Salamov A."/>
            <person name="Schmoll M."/>
            <person name="Seiboth B."/>
            <person name="Shapiro H."/>
            <person name="Sukno S."/>
            <person name="Tamayo-Ramos J.A."/>
            <person name="Tisch D."/>
            <person name="Wiest A."/>
            <person name="Wilkinson H.H."/>
            <person name="Zhang M."/>
            <person name="Coutinho P.M."/>
            <person name="Kenerley C.M."/>
            <person name="Monte E."/>
            <person name="Baker S.E."/>
            <person name="Grigoriev I.V."/>
        </authorList>
    </citation>
    <scope>NUCLEOTIDE SEQUENCE [LARGE SCALE GENOMIC DNA]</scope>
    <source>
        <strain evidence="4">ATCC 20476 / IMI 206040</strain>
    </source>
</reference>
<dbReference type="Pfam" id="PF12937">
    <property type="entry name" value="F-box-like"/>
    <property type="match status" value="1"/>
</dbReference>